<dbReference type="Proteomes" id="UP000187455">
    <property type="component" value="Unassembled WGS sequence"/>
</dbReference>
<proteinExistence type="predicted"/>
<keyword evidence="2" id="KW-1185">Reference proteome</keyword>
<evidence type="ECO:0000313" key="1">
    <source>
        <dbReference type="EMBL" id="OLY81843.1"/>
    </source>
</evidence>
<accession>A0A1R0GY61</accession>
<comment type="caution">
    <text evidence="1">The sequence shown here is derived from an EMBL/GenBank/DDBJ whole genome shotgun (WGS) entry which is preliminary data.</text>
</comment>
<organism evidence="1 2">
    <name type="scientific">Smittium mucronatum</name>
    <dbReference type="NCBI Taxonomy" id="133383"/>
    <lineage>
        <taxon>Eukaryota</taxon>
        <taxon>Fungi</taxon>
        <taxon>Fungi incertae sedis</taxon>
        <taxon>Zoopagomycota</taxon>
        <taxon>Kickxellomycotina</taxon>
        <taxon>Harpellomycetes</taxon>
        <taxon>Harpellales</taxon>
        <taxon>Legeriomycetaceae</taxon>
        <taxon>Smittium</taxon>
    </lineage>
</organism>
<name>A0A1R0GY61_9FUNG</name>
<protein>
    <submittedName>
        <fullName evidence="1">Uncharacterized protein</fullName>
    </submittedName>
</protein>
<dbReference type="AlphaFoldDB" id="A0A1R0GY61"/>
<gene>
    <name evidence="1" type="ORF">AYI68_g4047</name>
</gene>
<evidence type="ECO:0000313" key="2">
    <source>
        <dbReference type="Proteomes" id="UP000187455"/>
    </source>
</evidence>
<dbReference type="EMBL" id="LSSL01002120">
    <property type="protein sequence ID" value="OLY81843.1"/>
    <property type="molecule type" value="Genomic_DNA"/>
</dbReference>
<reference evidence="1 2" key="1">
    <citation type="journal article" date="2016" name="Mol. Biol. Evol.">
        <title>Genome-Wide Survey of Gut Fungi (Harpellales) Reveals the First Horizontally Transferred Ubiquitin Gene from a Mosquito Host.</title>
        <authorList>
            <person name="Wang Y."/>
            <person name="White M.M."/>
            <person name="Kvist S."/>
            <person name="Moncalvo J.M."/>
        </authorList>
    </citation>
    <scope>NUCLEOTIDE SEQUENCE [LARGE SCALE GENOMIC DNA]</scope>
    <source>
        <strain evidence="1 2">ALG-7-W6</strain>
    </source>
</reference>
<sequence length="400" mass="46864">MYRSEIDPDLYNNAWNIGSSLFEENFLLSKMYSDKYIKRNQKPQFSKLVTKFVHLKRDTVFCKENNIKYLGTSDIFYRQSKPSKNDKYHSLVKKSILKKLSEVEFKHLVPSFKEFETNYNEKTFDKSVFFDFIRQNNDRNIVFSDLSKEKQSRLIIIAELVKARLFNTESLLVPFSTGKVLESPSLVHSSSGGIMYKRVVKRRRSRYFRGSNEDYRTKRDDCKTDVHGNLIIKTKGQAIDVYYDIIKKNSIAFSSQFHSQPATLEYKSQVTKYQRDNGMCLIVSELDQYIEELRFMFPFLQTIINSGSDMFVFDDYLEGNFSTVISKRLSILSPNEDMVGIYFDGFDKDIPIYLLQLAAAIIFSVYDFEYIESVDGKRWAVNPQITMQRGVYPVEYALQT</sequence>